<organism evidence="1 2">
    <name type="scientific">Nocardia aurantia</name>
    <dbReference type="NCBI Taxonomy" id="2585199"/>
    <lineage>
        <taxon>Bacteria</taxon>
        <taxon>Bacillati</taxon>
        <taxon>Actinomycetota</taxon>
        <taxon>Actinomycetes</taxon>
        <taxon>Mycobacteriales</taxon>
        <taxon>Nocardiaceae</taxon>
        <taxon>Nocardia</taxon>
    </lineage>
</organism>
<proteinExistence type="predicted"/>
<dbReference type="AlphaFoldDB" id="A0A7K0DPH7"/>
<evidence type="ECO:0000313" key="1">
    <source>
        <dbReference type="EMBL" id="MQY26714.1"/>
    </source>
</evidence>
<name>A0A7K0DPH7_9NOCA</name>
<gene>
    <name evidence="1" type="ORF">NRB56_22860</name>
</gene>
<evidence type="ECO:0000313" key="2">
    <source>
        <dbReference type="Proteomes" id="UP000431401"/>
    </source>
</evidence>
<dbReference type="Proteomes" id="UP000431401">
    <property type="component" value="Unassembled WGS sequence"/>
</dbReference>
<sequence length="132" mass="13500">MALLAAAAIVLAGGCGSESDGATLTAHTAGVPQVIDCPFHQAVVRPDTLILACADLGAVVEEITWSSWGPEGAEGEGTERDNTCDPSCAAGNMVTKPVHVMLSALVQPGNVFTQATTVDAAGQQLIRPMTKR</sequence>
<keyword evidence="2" id="KW-1185">Reference proteome</keyword>
<dbReference type="EMBL" id="WEGI01000004">
    <property type="protein sequence ID" value="MQY26714.1"/>
    <property type="molecule type" value="Genomic_DNA"/>
</dbReference>
<accession>A0A7K0DPH7</accession>
<protein>
    <submittedName>
        <fullName evidence="1">Uncharacterized protein</fullName>
    </submittedName>
</protein>
<comment type="caution">
    <text evidence="1">The sequence shown here is derived from an EMBL/GenBank/DDBJ whole genome shotgun (WGS) entry which is preliminary data.</text>
</comment>
<reference evidence="1 2" key="1">
    <citation type="submission" date="2019-10" db="EMBL/GenBank/DDBJ databases">
        <title>Nocardia macrotermitis sp. nov. and Nocardia aurantia sp. nov., isolated from the gut of fungus growing-termite Macrotermes natalensis.</title>
        <authorList>
            <person name="Benndorf R."/>
            <person name="Schwitalla J."/>
            <person name="Martin K."/>
            <person name="De Beer W."/>
            <person name="Kaster A.-K."/>
            <person name="Vollmers J."/>
            <person name="Poulsen M."/>
            <person name="Beemelmanns C."/>
        </authorList>
    </citation>
    <scope>NUCLEOTIDE SEQUENCE [LARGE SCALE GENOMIC DNA]</scope>
    <source>
        <strain evidence="1 2">RB56</strain>
    </source>
</reference>
<dbReference type="OrthoDB" id="5149662at2"/>
<dbReference type="RefSeq" id="WP_153341081.1">
    <property type="nucleotide sequence ID" value="NZ_WEGI01000004.1"/>
</dbReference>